<comment type="caution">
    <text evidence="2">The sequence shown here is derived from an EMBL/GenBank/DDBJ whole genome shotgun (WGS) entry which is preliminary data.</text>
</comment>
<gene>
    <name evidence="2" type="ORF">A0131_12290</name>
</gene>
<evidence type="ECO:0000313" key="3">
    <source>
        <dbReference type="Proteomes" id="UP000075418"/>
    </source>
</evidence>
<dbReference type="AlphaFoldDB" id="A0A151A117"/>
<organism evidence="2 3">
    <name type="scientific">Staphylococcus kloosii</name>
    <dbReference type="NCBI Taxonomy" id="29384"/>
    <lineage>
        <taxon>Bacteria</taxon>
        <taxon>Bacillati</taxon>
        <taxon>Bacillota</taxon>
        <taxon>Bacilli</taxon>
        <taxon>Bacillales</taxon>
        <taxon>Staphylococcaceae</taxon>
        <taxon>Staphylococcus</taxon>
    </lineage>
</organism>
<reference evidence="2 3" key="1">
    <citation type="submission" date="2016-02" db="EMBL/GenBank/DDBJ databases">
        <title>Draft genome sequence of hydrocarbon degrading Staphylococcus saprophyticus Strain CNV2, isolated from crude-oil contaminated soil from Noonmati Oil Refinery, Guwahati, Assam, India.</title>
        <authorList>
            <person name="Mukherjee A."/>
            <person name="Chettri B."/>
            <person name="Langpoklakpam J."/>
            <person name="Singh A.K."/>
            <person name="Chattopadhyay D.J."/>
        </authorList>
    </citation>
    <scope>NUCLEOTIDE SEQUENCE [LARGE SCALE GENOMIC DNA]</scope>
    <source>
        <strain evidence="2 3">CNV2</strain>
    </source>
</reference>
<protein>
    <recommendedName>
        <fullName evidence="1">DUF4097 domain-containing protein</fullName>
    </recommendedName>
</protein>
<evidence type="ECO:0000259" key="1">
    <source>
        <dbReference type="Pfam" id="PF13349"/>
    </source>
</evidence>
<dbReference type="PROSITE" id="PS51257">
    <property type="entry name" value="PROKAR_LIPOPROTEIN"/>
    <property type="match status" value="1"/>
</dbReference>
<dbReference type="Pfam" id="PF13349">
    <property type="entry name" value="DUF4097"/>
    <property type="match status" value="1"/>
</dbReference>
<dbReference type="InterPro" id="IPR025164">
    <property type="entry name" value="Toastrack_DUF4097"/>
</dbReference>
<dbReference type="Proteomes" id="UP000075418">
    <property type="component" value="Unassembled WGS sequence"/>
</dbReference>
<evidence type="ECO:0000313" key="2">
    <source>
        <dbReference type="EMBL" id="KYH13094.1"/>
    </source>
</evidence>
<dbReference type="EMBL" id="LUGM01000004">
    <property type="protein sequence ID" value="KYH13094.1"/>
    <property type="molecule type" value="Genomic_DNA"/>
</dbReference>
<feature type="domain" description="DUF4097" evidence="1">
    <location>
        <begin position="46"/>
        <end position="281"/>
    </location>
</feature>
<accession>A0A151A117</accession>
<proteinExistence type="predicted"/>
<sequence length="282" mass="32074">MKKLFISGLVLFVICFSLACISWFTFEKQDNKTNKIHKRFNADNFDDLDVNTKLSNINVEQGKHFSVSYKGSKDIAVTQNKGHLKVKEKNNNEDHYGLNFNPFKKNESKINIKVPKKQQKHLSINLDSRMTNINNVNLNKVRIKTTYYNGLGLIVNNSHIENLKYHSKNSPVQLSNSEINKSDIKTGNNINIKKSLLKDAILLSKHSNIKLTHMESTSDIKASTNEGNILMSYATKPKDTLLKLNPDDGKVQVDNKYFKNGKVGNSDNVLEFYTNSGNIHIK</sequence>
<name>A0A151A117_9STAP</name>
<dbReference type="RefSeq" id="WP_061855601.1">
    <property type="nucleotide sequence ID" value="NZ_LUGM01000004.1"/>
</dbReference>